<evidence type="ECO:0000313" key="1">
    <source>
        <dbReference type="EMBL" id="PWN53984.1"/>
    </source>
</evidence>
<reference evidence="1 2" key="1">
    <citation type="journal article" date="2018" name="Mol. Biol. Evol.">
        <title>Broad Genomic Sampling Reveals a Smut Pathogenic Ancestry of the Fungal Clade Ustilaginomycotina.</title>
        <authorList>
            <person name="Kijpornyongpan T."/>
            <person name="Mondo S.J."/>
            <person name="Barry K."/>
            <person name="Sandor L."/>
            <person name="Lee J."/>
            <person name="Lipzen A."/>
            <person name="Pangilinan J."/>
            <person name="LaButti K."/>
            <person name="Hainaut M."/>
            <person name="Henrissat B."/>
            <person name="Grigoriev I.V."/>
            <person name="Spatafora J.W."/>
            <person name="Aime M.C."/>
        </authorList>
    </citation>
    <scope>NUCLEOTIDE SEQUENCE [LARGE SCALE GENOMIC DNA]</scope>
    <source>
        <strain evidence="1 2">SA 807</strain>
    </source>
</reference>
<gene>
    <name evidence="1" type="ORF">IE53DRAFT_365861</name>
</gene>
<protein>
    <submittedName>
        <fullName evidence="1">Uncharacterized protein</fullName>
    </submittedName>
</protein>
<evidence type="ECO:0000313" key="2">
    <source>
        <dbReference type="Proteomes" id="UP000245626"/>
    </source>
</evidence>
<proteinExistence type="predicted"/>
<sequence length="1357" mass="144830">MSGPLATVGTQAPQDLDLYTFLFEYFPPGRPDPRGLNLPLLVEAETQLAWTLESFRERVDALSLALKTQLGLNDTSRVVITTGSDVDTVTAVLASVRLGASFSVVENEMLASLIATIPNVLFIPGSRSNLDQILPVTDHAGMARNTIVSVPSRITRPERTEHLPDSTGLLNLSELIEDGRRMLGAGAAKIEANWRRTGSSEVGMDRVAAYFPSHSGQLAFSHRSIISSVLQFADFHRLPHVAASRDHNPYLAGQDLPTFRPGIDASLSSLSLAHPTSFTISVIFPIYAAIQNVICSSWKPELVLNAVAHYNVSHIWVLPSHALQIAKESPSISYAVPSLRFVGVNPPLLGPNALKCLHNRLPNAAIAQGYSPAESCGFLSLNLIRGDEAEALPKAHDLGRLLHGVEVLIKDGAQNPLPAERNGMVWASSPSISSSVPVPASTGDEGLLNASGSFMMTGSAKDRLGNGGAVIAVPAFEDHLVANPLVRDCCLTMVGGVPTCFVSLSVVGRERAAKGGEKEGKKMKAELTKWIADHTSPFKQLKGKLDFTDSIPRSSTGHVLRESLVAKVATKPKISPSRGPTVAASTAASLAAQPPPPPPPPLPIESATKETQKNAVEVAKKPGRDSRRRATHSQIERRRREKINDRLVALRTIVPACAKELEDRRRARQEEEEEAARIAAGGAPRRSIIVDGPPGTRPKRKRNRRKVEKAKVGADGEKEEELGLHKLEVLTHTINYIYELKARIEELETGIKPAVIPTVNSKFPSDDRHEAADEDEAEEEGSDDGLEMAEWVPKSVAITNKLKAERLEQAQDVSSANSDDKIPRVKHEYRDKTDLDHDELDEEDDEPELERYGKRRASVGTSLHSHLQSHHPNFKLAPFNRLSQYSFSTSSSSSEISPTMSLGHNSPIMASPSGSSTLTSPMMSLSAESPILFSGSSAKGGRNGNPQSAYSPRNLAEGRRKSSLISPLKSPSWQPLPMAALPLSSSTSSSNGGDRTSSDGTSQTPTPVQRRVTAGTFLRQASTMSPTSTDQVKDGRACGGFDGGASAGSRETQATPTASTAWTNKACLPAGGSADVSSSALEQDQRSPNGDRKSLYESRESSAAAAALLLSFSTSPEVLRPVSAIRNTPKGLDEGKDRIESDEEIPSISLPFSKSIPVTSAAPPGSGLGPTNGSAPRMFATPQMRPLSRPSWNHSSLSSSSSSSSSSAVSTLPPTLHFGKDGSKTASFPFGTTSHGGETSVGVEMQVDDESTLVMTTPGSAPGGSRATRSGSLFNLSQSYRKQSKGSSVSGNGLAACRVSNRPDIHNLLSSSDPPNLTTGQRKSEPPPPNDDDLEMLQAEEEASPSKPFPSPPPLNL</sequence>
<name>A0ACD0P7F6_9BASI</name>
<organism evidence="1 2">
    <name type="scientific">Violaceomyces palustris</name>
    <dbReference type="NCBI Taxonomy" id="1673888"/>
    <lineage>
        <taxon>Eukaryota</taxon>
        <taxon>Fungi</taxon>
        <taxon>Dikarya</taxon>
        <taxon>Basidiomycota</taxon>
        <taxon>Ustilaginomycotina</taxon>
        <taxon>Ustilaginomycetes</taxon>
        <taxon>Violaceomycetales</taxon>
        <taxon>Violaceomycetaceae</taxon>
        <taxon>Violaceomyces</taxon>
    </lineage>
</organism>
<keyword evidence="2" id="KW-1185">Reference proteome</keyword>
<dbReference type="EMBL" id="KZ819701">
    <property type="protein sequence ID" value="PWN53984.1"/>
    <property type="molecule type" value="Genomic_DNA"/>
</dbReference>
<accession>A0ACD0P7F6</accession>
<dbReference type="Proteomes" id="UP000245626">
    <property type="component" value="Unassembled WGS sequence"/>
</dbReference>